<evidence type="ECO:0000313" key="1">
    <source>
        <dbReference type="EMBL" id="RFU16855.1"/>
    </source>
</evidence>
<dbReference type="Proteomes" id="UP000264702">
    <property type="component" value="Unassembled WGS sequence"/>
</dbReference>
<dbReference type="AlphaFoldDB" id="A0A372IPM2"/>
<dbReference type="SUPFAM" id="SSF51905">
    <property type="entry name" value="FAD/NAD(P)-binding domain"/>
    <property type="match status" value="1"/>
</dbReference>
<gene>
    <name evidence="1" type="ORF">D0Y96_08910</name>
</gene>
<accession>A0A372IPM2</accession>
<protein>
    <submittedName>
        <fullName evidence="1">Uncharacterized protein</fullName>
    </submittedName>
</protein>
<dbReference type="InterPro" id="IPR036188">
    <property type="entry name" value="FAD/NAD-bd_sf"/>
</dbReference>
<dbReference type="Gene3D" id="3.50.50.60">
    <property type="entry name" value="FAD/NAD(P)-binding domain"/>
    <property type="match status" value="1"/>
</dbReference>
<organism evidence="1 2">
    <name type="scientific">Paracidobacterium acidisoli</name>
    <dbReference type="NCBI Taxonomy" id="2303751"/>
    <lineage>
        <taxon>Bacteria</taxon>
        <taxon>Pseudomonadati</taxon>
        <taxon>Acidobacteriota</taxon>
        <taxon>Terriglobia</taxon>
        <taxon>Terriglobales</taxon>
        <taxon>Acidobacteriaceae</taxon>
        <taxon>Paracidobacterium</taxon>
    </lineage>
</organism>
<comment type="caution">
    <text evidence="1">The sequence shown here is derived from an EMBL/GenBank/DDBJ whole genome shotgun (WGS) entry which is preliminary data.</text>
</comment>
<sequence>MSIKNIAIMGGGPIGLFSAIEAKTQFKKAKVTVIEKRLDYSRLNIPSLENPIRSHLQKLNLVDKTIKDKTSGVAPLSTMEKALYEKAEDVGVKMKRGYVITGITGDGRLGNGRYKKMRLNIAQWDNATKKLQTKGRSEIVDCDLLVIAMGGGAVNERIVLETLGFSYEVLKAENFGVFGIYEGDSSKPQYDNRLRRQFTDEIKKIGIATDLSSTQHNYLLLTLKGCTARDFEQIRGDNTALRNMLGAVGDGYKRQVLSQLAGVESNVGAFKISIQRVRHLYSPYFPAVILGDSAVTPHPETGTGLLTGFRGFEQLQKLFEALRGTSRSSNEALEALMNFEDRFEIFVAAKVLEGSVEILMHLMGTVEAYITKATAQEKTITDRAGKAIMGLNILLAEMLNDQMAAQQRRAVIFASMLGQDKRTVDAGYDLRKLSGKLGSMAESKPVTKTDLSGLDPRDTVHRLWADMGKTYDEIQDLMGQERLLGDLVAKVISLKPATV</sequence>
<dbReference type="EMBL" id="QVQT01000003">
    <property type="protein sequence ID" value="RFU16855.1"/>
    <property type="molecule type" value="Genomic_DNA"/>
</dbReference>
<name>A0A372IPM2_9BACT</name>
<dbReference type="OrthoDB" id="5636482at2"/>
<keyword evidence="2" id="KW-1185">Reference proteome</keyword>
<dbReference type="RefSeq" id="WP_117299024.1">
    <property type="nucleotide sequence ID" value="NZ_QVQT02000003.1"/>
</dbReference>
<proteinExistence type="predicted"/>
<evidence type="ECO:0000313" key="2">
    <source>
        <dbReference type="Proteomes" id="UP000264702"/>
    </source>
</evidence>
<reference evidence="1 2" key="1">
    <citation type="submission" date="2018-08" db="EMBL/GenBank/DDBJ databases">
        <title>Acidipila sp. 4G-K13, an acidobacterium isolated from forest soil.</title>
        <authorList>
            <person name="Gao Z.-H."/>
            <person name="Qiu L.-H."/>
        </authorList>
    </citation>
    <scope>NUCLEOTIDE SEQUENCE [LARGE SCALE GENOMIC DNA]</scope>
    <source>
        <strain evidence="1 2">4G-K13</strain>
    </source>
</reference>